<dbReference type="CDD" id="cd10451">
    <property type="entry name" value="GIY-YIG_LuxR_like"/>
    <property type="match status" value="1"/>
</dbReference>
<feature type="domain" description="DUF2087" evidence="2">
    <location>
        <begin position="183"/>
        <end position="250"/>
    </location>
</feature>
<evidence type="ECO:0000259" key="2">
    <source>
        <dbReference type="Pfam" id="PF09860"/>
    </source>
</evidence>
<dbReference type="Pfam" id="PF09860">
    <property type="entry name" value="DUF2087"/>
    <property type="match status" value="1"/>
</dbReference>
<dbReference type="EMBL" id="BJMH01000014">
    <property type="protein sequence ID" value="GEB33476.1"/>
    <property type="molecule type" value="Genomic_DNA"/>
</dbReference>
<evidence type="ECO:0000313" key="4">
    <source>
        <dbReference type="Proteomes" id="UP000316882"/>
    </source>
</evidence>
<dbReference type="InterPro" id="IPR018656">
    <property type="entry name" value="DUF2087"/>
</dbReference>
<name>A0A4Y3PNB4_BREPA</name>
<feature type="compositionally biased region" description="Basic and acidic residues" evidence="1">
    <location>
        <begin position="154"/>
        <end position="163"/>
    </location>
</feature>
<feature type="region of interest" description="Disordered" evidence="1">
    <location>
        <begin position="140"/>
        <end position="163"/>
    </location>
</feature>
<dbReference type="InterPro" id="IPR035901">
    <property type="entry name" value="GIY-YIG_endonuc_sf"/>
</dbReference>
<protein>
    <recommendedName>
        <fullName evidence="2">DUF2087 domain-containing protein</fullName>
    </recommendedName>
</protein>
<gene>
    <name evidence="3" type="ORF">BPA01_30560</name>
</gene>
<dbReference type="Proteomes" id="UP000316882">
    <property type="component" value="Unassembled WGS sequence"/>
</dbReference>
<keyword evidence="4" id="KW-1185">Reference proteome</keyword>
<evidence type="ECO:0000313" key="3">
    <source>
        <dbReference type="EMBL" id="GEB33476.1"/>
    </source>
</evidence>
<organism evidence="3 4">
    <name type="scientific">Brevibacillus parabrevis</name>
    <dbReference type="NCBI Taxonomy" id="54914"/>
    <lineage>
        <taxon>Bacteria</taxon>
        <taxon>Bacillati</taxon>
        <taxon>Bacillota</taxon>
        <taxon>Bacilli</taxon>
        <taxon>Bacillales</taxon>
        <taxon>Paenibacillaceae</taxon>
        <taxon>Brevibacillus</taxon>
    </lineage>
</organism>
<comment type="caution">
    <text evidence="3">The sequence shown here is derived from an EMBL/GenBank/DDBJ whole genome shotgun (WGS) entry which is preliminary data.</text>
</comment>
<dbReference type="Gene3D" id="3.40.1440.10">
    <property type="entry name" value="GIY-YIG endonuclease"/>
    <property type="match status" value="1"/>
</dbReference>
<proteinExistence type="predicted"/>
<dbReference type="RefSeq" id="WP_122963117.1">
    <property type="nucleotide sequence ID" value="NZ_BJMH01000014.1"/>
</dbReference>
<sequence length="383" mass="43562">MGINESFWTASLEEAKQGYVEREHDYLCLLCGAEVEKGIIYPVDGALFEASRYMRHHIEQEHESVFAHLSGLDKRLTGLSDHQASLMRLFYAGKSDAEVQAEMGIGSASTIRNHRFALKEKERQAKVFLAMMELLRETDKASTCSSTGKGKPNKQAEKQREAGPSEYAAVVQKYFPNGPGHSLARIPRKHSHRQIVFQEIANRFAPDKVYTEREVNELLEAIYEDHVTLRRYLIDFALLSREADGSAYWRTSRAGGDGAEQEATTDRKQELKQLYKEVKSEAGVYQIRNKENGKVLVASTMNIKTMNGKKFMLQHGSHPNRELQNDWNELGADAFEFEVLEVLENKDEPAFDAKAALEKLEAKWVEKLAPYGDRGYHTRKQAE</sequence>
<dbReference type="STRING" id="54914.AV540_13660"/>
<evidence type="ECO:0000256" key="1">
    <source>
        <dbReference type="SAM" id="MobiDB-lite"/>
    </source>
</evidence>
<dbReference type="SUPFAM" id="SSF82771">
    <property type="entry name" value="GIY-YIG endonuclease"/>
    <property type="match status" value="1"/>
</dbReference>
<reference evidence="3 4" key="1">
    <citation type="submission" date="2019-06" db="EMBL/GenBank/DDBJ databases">
        <title>Whole genome shotgun sequence of Brevibacillus parabrevis NBRC 12334.</title>
        <authorList>
            <person name="Hosoyama A."/>
            <person name="Uohara A."/>
            <person name="Ohji S."/>
            <person name="Ichikawa N."/>
        </authorList>
    </citation>
    <scope>NUCLEOTIDE SEQUENCE [LARGE SCALE GENOMIC DNA]</scope>
    <source>
        <strain evidence="3 4">NBRC 12334</strain>
    </source>
</reference>
<dbReference type="AlphaFoldDB" id="A0A4Y3PNB4"/>
<accession>A0A4Y3PNB4</accession>